<dbReference type="GO" id="GO:0003677">
    <property type="term" value="F:DNA binding"/>
    <property type="evidence" value="ECO:0007669"/>
    <property type="project" value="UniProtKB-KW"/>
</dbReference>
<keyword evidence="9 15" id="KW-0233">DNA recombination</keyword>
<dbReference type="GO" id="GO:0006281">
    <property type="term" value="P:DNA repair"/>
    <property type="evidence" value="ECO:0007669"/>
    <property type="project" value="UniProtKB-UniRule"/>
</dbReference>
<evidence type="ECO:0000256" key="9">
    <source>
        <dbReference type="ARBA" id="ARBA00023172"/>
    </source>
</evidence>
<reference evidence="18 19" key="1">
    <citation type="submission" date="2020-02" db="EMBL/GenBank/DDBJ databases">
        <title>Nitrogenibacter mangrovi gen. nov., sp. nov. isolated from mangrove sediment, a denitrifying betaproteobacterium.</title>
        <authorList>
            <person name="Liao H."/>
            <person name="Tian Y."/>
        </authorList>
    </citation>
    <scope>NUCLEOTIDE SEQUENCE [LARGE SCALE GENOMIC DNA]</scope>
    <source>
        <strain evidence="18 19">M9-3-2</strain>
    </source>
</reference>
<comment type="catalytic activity">
    <reaction evidence="12 15">
        <text>Couples ATP hydrolysis with the unwinding of duplex DNA by translocating in the 3'-5' direction.</text>
        <dbReference type="EC" id="5.6.2.4"/>
    </reaction>
</comment>
<keyword evidence="6 15" id="KW-0347">Helicase</keyword>
<keyword evidence="3 15" id="KW-0547">Nucleotide-binding</keyword>
<comment type="function">
    <text evidence="15">Plays a critical role in recombination and DNA repair. Helps process Holliday junction intermediates to mature products by catalyzing branch migration. Has replication fork regression activity, unwinds stalled or blocked replication forks to make a HJ that can be resolved. Has a DNA unwinding activity characteristic of a DNA helicase with 3'-5' polarity.</text>
</comment>
<dbReference type="PANTHER" id="PTHR47964:SF1">
    <property type="entry name" value="ATP-DEPENDENT DNA HELICASE HOMOLOG RECG, CHLOROPLASTIC"/>
    <property type="match status" value="1"/>
</dbReference>
<evidence type="ECO:0000256" key="2">
    <source>
        <dbReference type="ARBA" id="ARBA00017846"/>
    </source>
</evidence>
<feature type="domain" description="Helicase ATP-binding" evidence="16">
    <location>
        <begin position="282"/>
        <end position="445"/>
    </location>
</feature>
<comment type="catalytic activity">
    <reaction evidence="14 15">
        <text>ATP + H2O = ADP + phosphate + H(+)</text>
        <dbReference type="Rhea" id="RHEA:13065"/>
        <dbReference type="ChEBI" id="CHEBI:15377"/>
        <dbReference type="ChEBI" id="CHEBI:15378"/>
        <dbReference type="ChEBI" id="CHEBI:30616"/>
        <dbReference type="ChEBI" id="CHEBI:43474"/>
        <dbReference type="ChEBI" id="CHEBI:456216"/>
        <dbReference type="EC" id="5.6.2.4"/>
    </reaction>
</comment>
<keyword evidence="11" id="KW-0413">Isomerase</keyword>
<evidence type="ECO:0000256" key="14">
    <source>
        <dbReference type="ARBA" id="ARBA00048988"/>
    </source>
</evidence>
<dbReference type="Pfam" id="PF00271">
    <property type="entry name" value="Helicase_C"/>
    <property type="match status" value="1"/>
</dbReference>
<evidence type="ECO:0000256" key="7">
    <source>
        <dbReference type="ARBA" id="ARBA00022840"/>
    </source>
</evidence>
<dbReference type="EC" id="5.6.2.4" evidence="13 15"/>
<dbReference type="GO" id="GO:0016787">
    <property type="term" value="F:hydrolase activity"/>
    <property type="evidence" value="ECO:0007669"/>
    <property type="project" value="UniProtKB-KW"/>
</dbReference>
<dbReference type="Gene3D" id="2.40.50.140">
    <property type="entry name" value="Nucleic acid-binding proteins"/>
    <property type="match status" value="1"/>
</dbReference>
<dbReference type="Gene3D" id="3.40.50.300">
    <property type="entry name" value="P-loop containing nucleotide triphosphate hydrolases"/>
    <property type="match status" value="2"/>
</dbReference>
<dbReference type="KEGG" id="azq:G3580_03325"/>
<evidence type="ECO:0000256" key="11">
    <source>
        <dbReference type="ARBA" id="ARBA00023235"/>
    </source>
</evidence>
<dbReference type="GO" id="GO:0005524">
    <property type="term" value="F:ATP binding"/>
    <property type="evidence" value="ECO:0007669"/>
    <property type="project" value="UniProtKB-KW"/>
</dbReference>
<dbReference type="PROSITE" id="PS51192">
    <property type="entry name" value="HELICASE_ATP_BIND_1"/>
    <property type="match status" value="1"/>
</dbReference>
<evidence type="ECO:0000259" key="16">
    <source>
        <dbReference type="PROSITE" id="PS51192"/>
    </source>
</evidence>
<dbReference type="RefSeq" id="WP_173763916.1">
    <property type="nucleotide sequence ID" value="NZ_CP048836.1"/>
</dbReference>
<evidence type="ECO:0000313" key="19">
    <source>
        <dbReference type="Proteomes" id="UP000501991"/>
    </source>
</evidence>
<dbReference type="CDD" id="cd17992">
    <property type="entry name" value="DEXHc_RecG"/>
    <property type="match status" value="1"/>
</dbReference>
<dbReference type="SMART" id="SM00487">
    <property type="entry name" value="DEXDc"/>
    <property type="match status" value="1"/>
</dbReference>
<dbReference type="NCBIfam" id="NF008166">
    <property type="entry name" value="PRK10917.1-4"/>
    <property type="match status" value="1"/>
</dbReference>
<dbReference type="SUPFAM" id="SSF52540">
    <property type="entry name" value="P-loop containing nucleoside triphosphate hydrolases"/>
    <property type="match status" value="2"/>
</dbReference>
<protein>
    <recommendedName>
        <fullName evidence="2 15">ATP-dependent DNA helicase RecG</fullName>
        <ecNumber evidence="13 15">5.6.2.4</ecNumber>
    </recommendedName>
</protein>
<evidence type="ECO:0000256" key="13">
    <source>
        <dbReference type="ARBA" id="ARBA00034808"/>
    </source>
</evidence>
<dbReference type="InterPro" id="IPR033454">
    <property type="entry name" value="RecG_wedge"/>
</dbReference>
<dbReference type="InterPro" id="IPR027417">
    <property type="entry name" value="P-loop_NTPase"/>
</dbReference>
<evidence type="ECO:0000313" key="18">
    <source>
        <dbReference type="EMBL" id="QID16748.1"/>
    </source>
</evidence>
<dbReference type="Pfam" id="PF00270">
    <property type="entry name" value="DEAD"/>
    <property type="match status" value="1"/>
</dbReference>
<evidence type="ECO:0000256" key="15">
    <source>
        <dbReference type="RuleBase" id="RU363016"/>
    </source>
</evidence>
<dbReference type="GO" id="GO:0006310">
    <property type="term" value="P:DNA recombination"/>
    <property type="evidence" value="ECO:0007669"/>
    <property type="project" value="UniProtKB-UniRule"/>
</dbReference>
<dbReference type="EMBL" id="CP048836">
    <property type="protein sequence ID" value="QID16748.1"/>
    <property type="molecule type" value="Genomic_DNA"/>
</dbReference>
<dbReference type="InterPro" id="IPR011545">
    <property type="entry name" value="DEAD/DEAH_box_helicase_dom"/>
</dbReference>
<dbReference type="NCBIfam" id="NF008163">
    <property type="entry name" value="PRK10917.1-1"/>
    <property type="match status" value="1"/>
</dbReference>
<dbReference type="InterPro" id="IPR001650">
    <property type="entry name" value="Helicase_C-like"/>
</dbReference>
<feature type="domain" description="Helicase C-terminal" evidence="17">
    <location>
        <begin position="468"/>
        <end position="624"/>
    </location>
</feature>
<evidence type="ECO:0000256" key="3">
    <source>
        <dbReference type="ARBA" id="ARBA00022741"/>
    </source>
</evidence>
<keyword evidence="7 15" id="KW-0067">ATP-binding</keyword>
<dbReference type="InterPro" id="IPR004609">
    <property type="entry name" value="ATP-dep_DNA_helicase_RecG"/>
</dbReference>
<dbReference type="NCBIfam" id="TIGR00643">
    <property type="entry name" value="recG"/>
    <property type="match status" value="1"/>
</dbReference>
<dbReference type="Pfam" id="PF19833">
    <property type="entry name" value="RecG_dom3_C"/>
    <property type="match status" value="1"/>
</dbReference>
<keyword evidence="19" id="KW-1185">Reference proteome</keyword>
<dbReference type="PANTHER" id="PTHR47964">
    <property type="entry name" value="ATP-DEPENDENT DNA HELICASE HOMOLOG RECG, CHLOROPLASTIC"/>
    <property type="match status" value="1"/>
</dbReference>
<dbReference type="InterPro" id="IPR045562">
    <property type="entry name" value="RecG_dom3_C"/>
</dbReference>
<gene>
    <name evidence="18" type="primary">recG</name>
    <name evidence="18" type="ORF">G3580_03325</name>
</gene>
<dbReference type="SUPFAM" id="SSF50249">
    <property type="entry name" value="Nucleic acid-binding proteins"/>
    <property type="match status" value="1"/>
</dbReference>
<sequence>MTKARAGTAASPVRGWPGVGTQLAGRLAKLDIHGPQDLLLHLPLRYEDETRCVPIDALRGGEPMQVEGEVTDCEVRLRGRRQLVAQIRDDSGALTVRLLNFYPQQQKQLEPGKRVRVFGEARGGMFGFEMIHPRIRSVAPGEALPTALTPVYPTTAGLAQTAIRRLIERSVHAVPMEDFLPEAIRARLGLMPLSEAVPLLHQPPPDVDGAALEDRSHPAWQRLKFEELLVQQLSLRKAHAARRARTAPVLAGDGRLVAALLDDLPFALTGAQARASAQIDADLAQPHPMQRLLQGDVGSGKTIVAALAMLRAVESGWQAALMAPTEILAEQHYLKLDQWLAPLGISVEWIAGSLTKKQRAAACARLETGESVLAVGTHALIEDPVTLPRLGLAVVDEQHRFGVRQRLALRDKGEGVSPHMLMMSATPIPRTLAMSYYADLDVSVLDELPPGRTPIVTKLVSDARREEVMARVRDACREGRQTYWVCPLVEESEALELQTAIDTHAYLSEALEGLGVGLVHGRMKADEKRDTMAAFAAGELDVLVATTVIEVGVDVPNASLMVIEHAERFGLAQLHQLRGRVGRGKVDSVCILMFGEALSPTARARLKVIYEHTDGFEIAREDLRIRGPGEFVGARQSGVPLLRYADLETDGALIDAARDLAVELLAHQRPVAERIMTRWLAGREGLLRA</sequence>
<dbReference type="Proteomes" id="UP000501991">
    <property type="component" value="Chromosome"/>
</dbReference>
<evidence type="ECO:0000256" key="4">
    <source>
        <dbReference type="ARBA" id="ARBA00022763"/>
    </source>
</evidence>
<evidence type="ECO:0000256" key="8">
    <source>
        <dbReference type="ARBA" id="ARBA00023125"/>
    </source>
</evidence>
<dbReference type="InterPro" id="IPR047112">
    <property type="entry name" value="RecG/Mfd"/>
</dbReference>
<evidence type="ECO:0000256" key="10">
    <source>
        <dbReference type="ARBA" id="ARBA00023204"/>
    </source>
</evidence>
<dbReference type="AlphaFoldDB" id="A0A6C1B1Q4"/>
<accession>A0A6C1B1Q4</accession>
<dbReference type="PROSITE" id="PS51194">
    <property type="entry name" value="HELICASE_CTER"/>
    <property type="match status" value="1"/>
</dbReference>
<keyword evidence="5 15" id="KW-0378">Hydrolase</keyword>
<dbReference type="InterPro" id="IPR014001">
    <property type="entry name" value="Helicase_ATP-bd"/>
</dbReference>
<dbReference type="SMART" id="SM00490">
    <property type="entry name" value="HELICc"/>
    <property type="match status" value="1"/>
</dbReference>
<keyword evidence="10 15" id="KW-0234">DNA repair</keyword>
<evidence type="ECO:0000259" key="17">
    <source>
        <dbReference type="PROSITE" id="PS51194"/>
    </source>
</evidence>
<dbReference type="NCBIfam" id="NF008168">
    <property type="entry name" value="PRK10917.2-2"/>
    <property type="match status" value="1"/>
</dbReference>
<name>A0A6C1B1Q4_9RHOO</name>
<dbReference type="CDD" id="cd04488">
    <property type="entry name" value="RecG_wedge_OBF"/>
    <property type="match status" value="1"/>
</dbReference>
<keyword evidence="4 15" id="KW-0227">DNA damage</keyword>
<evidence type="ECO:0000256" key="12">
    <source>
        <dbReference type="ARBA" id="ARBA00034617"/>
    </source>
</evidence>
<evidence type="ECO:0000256" key="6">
    <source>
        <dbReference type="ARBA" id="ARBA00022806"/>
    </source>
</evidence>
<comment type="similarity">
    <text evidence="1 15">Belongs to the helicase family. RecG subfamily.</text>
</comment>
<dbReference type="NCBIfam" id="NF008165">
    <property type="entry name" value="PRK10917.1-3"/>
    <property type="match status" value="1"/>
</dbReference>
<evidence type="ECO:0000256" key="5">
    <source>
        <dbReference type="ARBA" id="ARBA00022801"/>
    </source>
</evidence>
<proteinExistence type="inferred from homology"/>
<dbReference type="GO" id="GO:0043138">
    <property type="term" value="F:3'-5' DNA helicase activity"/>
    <property type="evidence" value="ECO:0007669"/>
    <property type="project" value="UniProtKB-EC"/>
</dbReference>
<dbReference type="FunFam" id="3.40.50.300:FF:000391">
    <property type="entry name" value="ATP-dependent DNA helicase RecG"/>
    <property type="match status" value="1"/>
</dbReference>
<keyword evidence="8" id="KW-0238">DNA-binding</keyword>
<dbReference type="Pfam" id="PF17191">
    <property type="entry name" value="RecG_wedge"/>
    <property type="match status" value="1"/>
</dbReference>
<organism evidence="18 19">
    <name type="scientific">Nitrogeniibacter mangrovi</name>
    <dbReference type="NCBI Taxonomy" id="2016596"/>
    <lineage>
        <taxon>Bacteria</taxon>
        <taxon>Pseudomonadati</taxon>
        <taxon>Pseudomonadota</taxon>
        <taxon>Betaproteobacteria</taxon>
        <taxon>Rhodocyclales</taxon>
        <taxon>Zoogloeaceae</taxon>
        <taxon>Nitrogeniibacter</taxon>
    </lineage>
</organism>
<evidence type="ECO:0000256" key="1">
    <source>
        <dbReference type="ARBA" id="ARBA00007504"/>
    </source>
</evidence>
<dbReference type="InterPro" id="IPR012340">
    <property type="entry name" value="NA-bd_OB-fold"/>
</dbReference>